<dbReference type="Pfam" id="PF10442">
    <property type="entry name" value="FIST_C"/>
    <property type="match status" value="1"/>
</dbReference>
<dbReference type="PANTHER" id="PTHR40252:SF2">
    <property type="entry name" value="BLR0328 PROTEIN"/>
    <property type="match status" value="1"/>
</dbReference>
<dbReference type="SMART" id="SM01204">
    <property type="entry name" value="FIST_C"/>
    <property type="match status" value="1"/>
</dbReference>
<organism evidence="3 4">
    <name type="scientific">Thalassococcus profundi</name>
    <dbReference type="NCBI Taxonomy" id="2282382"/>
    <lineage>
        <taxon>Bacteria</taxon>
        <taxon>Pseudomonadati</taxon>
        <taxon>Pseudomonadota</taxon>
        <taxon>Alphaproteobacteria</taxon>
        <taxon>Rhodobacterales</taxon>
        <taxon>Roseobacteraceae</taxon>
        <taxon>Thalassococcus</taxon>
    </lineage>
</organism>
<accession>A0A369THD2</accession>
<dbReference type="RefSeq" id="WP_114512426.1">
    <property type="nucleotide sequence ID" value="NZ_QPMK01000018.1"/>
</dbReference>
<protein>
    <submittedName>
        <fullName evidence="3">FIST signal transduction protein</fullName>
    </submittedName>
</protein>
<dbReference type="InterPro" id="IPR019494">
    <property type="entry name" value="FIST_C"/>
</dbReference>
<sequence length="385" mass="41718">MLDKLSTPASVGVGVSYARDTDAAVREAAAQIAPAETCCALVLIPDGLDLGVLAGALDRALDGVPVFGCTTAGQITPAGYDTEALQIIAFPRRHFRCASHLIDPLKPMSIKQIAADARRTNVQFQKTANWNRLALIFADGLSKQEDMLVMALEMGLDEMPVFGGSAGNGLHFRETFVLHGGAFHTNAALLLLLETDLEFTGLGFDHFLPTEKQMVVTEAIPEERLVLEINGAPAAVEYARQVGVTLDDLSPRVFAENPILVRNNMNYHVRAIQEAPGGHALSFLSAIDDGLLLTLGRGKEILRTLEAGLGVKSATGAAPDFILGFDCVLRKLEIEQKQLTDDVSEIFRRHKVLGFNTYGEQTCGVHVNQTFVGVAFFEPRKRDLH</sequence>
<keyword evidence="4" id="KW-1185">Reference proteome</keyword>
<dbReference type="OrthoDB" id="9807948at2"/>
<feature type="domain" description="FIST C-domain" evidence="2">
    <location>
        <begin position="234"/>
        <end position="364"/>
    </location>
</feature>
<dbReference type="InterPro" id="IPR013702">
    <property type="entry name" value="FIST_domain_N"/>
</dbReference>
<dbReference type="Proteomes" id="UP000253977">
    <property type="component" value="Unassembled WGS sequence"/>
</dbReference>
<evidence type="ECO:0000313" key="3">
    <source>
        <dbReference type="EMBL" id="RDD64703.1"/>
    </source>
</evidence>
<evidence type="ECO:0000313" key="4">
    <source>
        <dbReference type="Proteomes" id="UP000253977"/>
    </source>
</evidence>
<comment type="caution">
    <text evidence="3">The sequence shown here is derived from an EMBL/GenBank/DDBJ whole genome shotgun (WGS) entry which is preliminary data.</text>
</comment>
<gene>
    <name evidence="3" type="ORF">DU478_18360</name>
</gene>
<dbReference type="AlphaFoldDB" id="A0A369THD2"/>
<dbReference type="PANTHER" id="PTHR40252">
    <property type="entry name" value="BLR0328 PROTEIN"/>
    <property type="match status" value="1"/>
</dbReference>
<name>A0A369THD2_9RHOB</name>
<feature type="domain" description="FIST" evidence="1">
    <location>
        <begin position="36"/>
        <end position="233"/>
    </location>
</feature>
<reference evidence="3 4" key="1">
    <citation type="submission" date="2018-07" db="EMBL/GenBank/DDBJ databases">
        <title>Thalassococcus profundi sp. nov., a marine bacterium isolated from deep seawater of Okinawa Trough.</title>
        <authorList>
            <person name="Yu M."/>
        </authorList>
    </citation>
    <scope>NUCLEOTIDE SEQUENCE [LARGE SCALE GENOMIC DNA]</scope>
    <source>
        <strain evidence="3 4">WRAS1</strain>
    </source>
</reference>
<evidence type="ECO:0000259" key="2">
    <source>
        <dbReference type="SMART" id="SM01204"/>
    </source>
</evidence>
<dbReference type="SMART" id="SM00897">
    <property type="entry name" value="FIST"/>
    <property type="match status" value="1"/>
</dbReference>
<proteinExistence type="predicted"/>
<evidence type="ECO:0000259" key="1">
    <source>
        <dbReference type="SMART" id="SM00897"/>
    </source>
</evidence>
<dbReference type="EMBL" id="QPMK01000018">
    <property type="protein sequence ID" value="RDD64703.1"/>
    <property type="molecule type" value="Genomic_DNA"/>
</dbReference>
<dbReference type="Pfam" id="PF08495">
    <property type="entry name" value="FIST"/>
    <property type="match status" value="1"/>
</dbReference>